<reference evidence="8 9" key="1">
    <citation type="submission" date="2016-11" db="EMBL/GenBank/DDBJ databases">
        <authorList>
            <person name="Jaros S."/>
            <person name="Januszkiewicz K."/>
            <person name="Wedrychowicz H."/>
        </authorList>
    </citation>
    <scope>NUCLEOTIDE SEQUENCE [LARGE SCALE GENOMIC DNA]</scope>
    <source>
        <strain evidence="8 9">DSM 12906</strain>
    </source>
</reference>
<keyword evidence="9" id="KW-1185">Reference proteome</keyword>
<accession>A0A1M6GYA4</accession>
<feature type="binding site" evidence="5">
    <location>
        <begin position="195"/>
        <end position="198"/>
    </location>
    <ligand>
        <name>ATP</name>
        <dbReference type="ChEBI" id="CHEBI:30616"/>
    </ligand>
</feature>
<comment type="pathway">
    <text evidence="5 6">Purine metabolism; IMP biosynthesis via de novo pathway; 5-amino-1-(5-phospho-D-ribosyl)imidazole-4-carboxylate from 5-amino-1-(5-phospho-D-ribosyl)imidazole (N5-CAIR route): step 1/2.</text>
</comment>
<feature type="binding site" evidence="5">
    <location>
        <position position="114"/>
    </location>
    <ligand>
        <name>ATP</name>
        <dbReference type="ChEBI" id="CHEBI:30616"/>
    </ligand>
</feature>
<feature type="domain" description="ATP-grasp" evidence="7">
    <location>
        <begin position="118"/>
        <end position="311"/>
    </location>
</feature>
<dbReference type="Pfam" id="PF22660">
    <property type="entry name" value="RS_preATP-grasp-like"/>
    <property type="match status" value="1"/>
</dbReference>
<proteinExistence type="inferred from homology"/>
<dbReference type="InterPro" id="IPR040686">
    <property type="entry name" value="PurK_C"/>
</dbReference>
<dbReference type="PANTHER" id="PTHR11609:SF5">
    <property type="entry name" value="PHOSPHORIBOSYLAMINOIMIDAZOLE CARBOXYLASE"/>
    <property type="match status" value="1"/>
</dbReference>
<comment type="catalytic activity">
    <reaction evidence="5 6">
        <text>5-amino-1-(5-phospho-beta-D-ribosyl)imidazole + hydrogencarbonate + ATP = 5-carboxyamino-1-(5-phospho-D-ribosyl)imidazole + ADP + phosphate + 2 H(+)</text>
        <dbReference type="Rhea" id="RHEA:19317"/>
        <dbReference type="ChEBI" id="CHEBI:15378"/>
        <dbReference type="ChEBI" id="CHEBI:17544"/>
        <dbReference type="ChEBI" id="CHEBI:30616"/>
        <dbReference type="ChEBI" id="CHEBI:43474"/>
        <dbReference type="ChEBI" id="CHEBI:58730"/>
        <dbReference type="ChEBI" id="CHEBI:137981"/>
        <dbReference type="ChEBI" id="CHEBI:456216"/>
        <dbReference type="EC" id="6.3.4.18"/>
    </reaction>
</comment>
<dbReference type="SUPFAM" id="SSF52440">
    <property type="entry name" value="PreATP-grasp domain"/>
    <property type="match status" value="1"/>
</dbReference>
<dbReference type="SUPFAM" id="SSF56059">
    <property type="entry name" value="Glutathione synthetase ATP-binding domain-like"/>
    <property type="match status" value="1"/>
</dbReference>
<dbReference type="InterPro" id="IPR013815">
    <property type="entry name" value="ATP_grasp_subdomain_1"/>
</dbReference>
<dbReference type="AlphaFoldDB" id="A0A1M6GYA4"/>
<dbReference type="PANTHER" id="PTHR11609">
    <property type="entry name" value="PURINE BIOSYNTHESIS PROTEIN 6/7, PUR6/7"/>
    <property type="match status" value="1"/>
</dbReference>
<comment type="caution">
    <text evidence="5">Lacks conserved residue(s) required for the propagation of feature annotation.</text>
</comment>
<dbReference type="GO" id="GO:0004638">
    <property type="term" value="F:phosphoribosylaminoimidazole carboxylase activity"/>
    <property type="evidence" value="ECO:0007669"/>
    <property type="project" value="InterPro"/>
</dbReference>
<evidence type="ECO:0000256" key="4">
    <source>
        <dbReference type="ARBA" id="ARBA00022840"/>
    </source>
</evidence>
<gene>
    <name evidence="5 6" type="primary">purK</name>
    <name evidence="8" type="ORF">SAMN02745244_01822</name>
</gene>
<dbReference type="InterPro" id="IPR011054">
    <property type="entry name" value="Rudment_hybrid_motif"/>
</dbReference>
<dbReference type="PROSITE" id="PS50975">
    <property type="entry name" value="ATP_GRASP"/>
    <property type="match status" value="1"/>
</dbReference>
<keyword evidence="3 5" id="KW-0658">Purine biosynthesis</keyword>
<sequence>MTTTTDCYHAPVTRRYTVAIAGGGQLARMMQQAAIPLGIDVRLLAEGEDVSAAQVVPLTTVGDYRDLDTLKAFVDGADVLTFDHEHVPTRHLEVLAESVAVRPGPSALVYAQDKALMRTKMQELGVACPEFAICDTPEEVGAFGESNGWPVIAKTSRGGYDGKGVWKLEGPSEVGLPFEALADSSAGERVRIVAEEFIDFSRELSAIVVRSPSGQVVAYPISETRQEDGICVETITPAPGLDGQTAADLQEMAIRIAGELGVVGVLAVELMQARDGRIVVNELAMRPHNTGHWSIDGARTSQFENHIRAVLDLPLGSPELRDPVVVMANVLGGTEDDLTGALLHVFARDRAVRVHLYGKEVKPGRKIGHVSVGGTDLEEVRRRAWHAANYLMGDQNA</sequence>
<comment type="function">
    <text evidence="5">Catalyzes the ATP-dependent conversion of 5-aminoimidazole ribonucleotide (AIR) and HCO(3)(-) to N5-carboxyaminoimidazole ribonucleotide (N5-CAIR).</text>
</comment>
<keyword evidence="2 5" id="KW-0547">Nucleotide-binding</keyword>
<keyword evidence="4 5" id="KW-0067">ATP-binding</keyword>
<dbReference type="InterPro" id="IPR003135">
    <property type="entry name" value="ATP-grasp_carboxylate-amine"/>
</dbReference>
<dbReference type="RefSeq" id="WP_073187356.1">
    <property type="nucleotide sequence ID" value="NZ_FQZG01000029.1"/>
</dbReference>
<dbReference type="SUPFAM" id="SSF51246">
    <property type="entry name" value="Rudiment single hybrid motif"/>
    <property type="match status" value="1"/>
</dbReference>
<evidence type="ECO:0000256" key="5">
    <source>
        <dbReference type="HAMAP-Rule" id="MF_01928"/>
    </source>
</evidence>
<dbReference type="Pfam" id="PF02222">
    <property type="entry name" value="ATP-grasp"/>
    <property type="match status" value="1"/>
</dbReference>
<dbReference type="EC" id="6.3.4.18" evidence="5 6"/>
<dbReference type="Gene3D" id="3.40.50.20">
    <property type="match status" value="1"/>
</dbReference>
<dbReference type="GO" id="GO:0005524">
    <property type="term" value="F:ATP binding"/>
    <property type="evidence" value="ECO:0007669"/>
    <property type="project" value="UniProtKB-UniRule"/>
</dbReference>
<name>A0A1M6GYA4_9ACTN</name>
<dbReference type="NCBIfam" id="NF004679">
    <property type="entry name" value="PRK06019.1-5"/>
    <property type="match status" value="1"/>
</dbReference>
<evidence type="ECO:0000256" key="2">
    <source>
        <dbReference type="ARBA" id="ARBA00022741"/>
    </source>
</evidence>
<feature type="binding site" evidence="5">
    <location>
        <begin position="281"/>
        <end position="282"/>
    </location>
    <ligand>
        <name>ATP</name>
        <dbReference type="ChEBI" id="CHEBI:30616"/>
    </ligand>
</feature>
<evidence type="ECO:0000313" key="8">
    <source>
        <dbReference type="EMBL" id="SHJ14907.1"/>
    </source>
</evidence>
<dbReference type="InterPro" id="IPR005875">
    <property type="entry name" value="PurK"/>
</dbReference>
<evidence type="ECO:0000256" key="1">
    <source>
        <dbReference type="ARBA" id="ARBA00022598"/>
    </source>
</evidence>
<dbReference type="STRING" id="1123357.SAMN02745244_01822"/>
<dbReference type="FunFam" id="3.30.470.20:FF:000029">
    <property type="entry name" value="N5-carboxyaminoimidazole ribonucleotide synthase"/>
    <property type="match status" value="1"/>
</dbReference>
<evidence type="ECO:0000256" key="6">
    <source>
        <dbReference type="RuleBase" id="RU361200"/>
    </source>
</evidence>
<dbReference type="InterPro" id="IPR011761">
    <property type="entry name" value="ATP-grasp"/>
</dbReference>
<evidence type="ECO:0000259" key="7">
    <source>
        <dbReference type="PROSITE" id="PS50975"/>
    </source>
</evidence>
<feature type="binding site" evidence="5">
    <location>
        <position position="203"/>
    </location>
    <ligand>
        <name>ATP</name>
        <dbReference type="ChEBI" id="CHEBI:30616"/>
    </ligand>
</feature>
<dbReference type="GO" id="GO:0005829">
    <property type="term" value="C:cytosol"/>
    <property type="evidence" value="ECO:0007669"/>
    <property type="project" value="TreeGrafter"/>
</dbReference>
<keyword evidence="1 5" id="KW-0436">Ligase</keyword>
<dbReference type="Proteomes" id="UP000184512">
    <property type="component" value="Unassembled WGS sequence"/>
</dbReference>
<comment type="function">
    <text evidence="6">Catalyzes the ATP-dependent conversion of 5-aminoimidazole ribonucleotide (AIR) and HCO(3)- to N5-carboxyaminoimidazole ribonucleotide (N5-CAIR).</text>
</comment>
<dbReference type="UniPathway" id="UPA00074">
    <property type="reaction ID" value="UER00942"/>
</dbReference>
<dbReference type="GO" id="GO:0046872">
    <property type="term" value="F:metal ion binding"/>
    <property type="evidence" value="ECO:0007669"/>
    <property type="project" value="InterPro"/>
</dbReference>
<dbReference type="OrthoDB" id="9804625at2"/>
<dbReference type="InterPro" id="IPR054350">
    <property type="entry name" value="PurT/PurK_preATP-grasp"/>
</dbReference>
<protein>
    <recommendedName>
        <fullName evidence="5 6">N5-carboxyaminoimidazole ribonucleotide synthase</fullName>
        <shortName evidence="5 6">N5-CAIR synthase</shortName>
        <ecNumber evidence="5 6">6.3.4.18</ecNumber>
    </recommendedName>
    <alternativeName>
        <fullName evidence="5 6">5-(carboxyamino)imidazole ribonucleotide synthetase</fullName>
    </alternativeName>
</protein>
<dbReference type="Pfam" id="PF17769">
    <property type="entry name" value="PurK_C"/>
    <property type="match status" value="1"/>
</dbReference>
<dbReference type="NCBIfam" id="TIGR01161">
    <property type="entry name" value="purK"/>
    <property type="match status" value="1"/>
</dbReference>
<dbReference type="EMBL" id="FQZG01000029">
    <property type="protein sequence ID" value="SHJ14907.1"/>
    <property type="molecule type" value="Genomic_DNA"/>
</dbReference>
<dbReference type="GO" id="GO:0006189">
    <property type="term" value="P:'de novo' IMP biosynthetic process"/>
    <property type="evidence" value="ECO:0007669"/>
    <property type="project" value="UniProtKB-UniRule"/>
</dbReference>
<feature type="binding site" evidence="5">
    <location>
        <position position="154"/>
    </location>
    <ligand>
        <name>ATP</name>
        <dbReference type="ChEBI" id="CHEBI:30616"/>
    </ligand>
</feature>
<comment type="similarity">
    <text evidence="5 6">Belongs to the PurK/PurT family.</text>
</comment>
<evidence type="ECO:0000256" key="3">
    <source>
        <dbReference type="ARBA" id="ARBA00022755"/>
    </source>
</evidence>
<evidence type="ECO:0000313" key="9">
    <source>
        <dbReference type="Proteomes" id="UP000184512"/>
    </source>
</evidence>
<organism evidence="8 9">
    <name type="scientific">Tessaracoccus bendigoensis DSM 12906</name>
    <dbReference type="NCBI Taxonomy" id="1123357"/>
    <lineage>
        <taxon>Bacteria</taxon>
        <taxon>Bacillati</taxon>
        <taxon>Actinomycetota</taxon>
        <taxon>Actinomycetes</taxon>
        <taxon>Propionibacteriales</taxon>
        <taxon>Propionibacteriaceae</taxon>
        <taxon>Tessaracoccus</taxon>
    </lineage>
</organism>
<dbReference type="HAMAP" id="MF_01928">
    <property type="entry name" value="PurK"/>
    <property type="match status" value="1"/>
</dbReference>
<dbReference type="NCBIfam" id="NF004680">
    <property type="entry name" value="PRK06019.1-6"/>
    <property type="match status" value="1"/>
</dbReference>
<dbReference type="Gene3D" id="3.30.470.20">
    <property type="entry name" value="ATP-grasp fold, B domain"/>
    <property type="match status" value="1"/>
</dbReference>
<dbReference type="Gene3D" id="3.30.1490.20">
    <property type="entry name" value="ATP-grasp fold, A domain"/>
    <property type="match status" value="1"/>
</dbReference>
<dbReference type="InterPro" id="IPR016185">
    <property type="entry name" value="PreATP-grasp_dom_sf"/>
</dbReference>
<comment type="subunit">
    <text evidence="5 6">Homodimer.</text>
</comment>
<dbReference type="GO" id="GO:0034028">
    <property type="term" value="F:5-(carboxyamino)imidazole ribonucleotide synthase activity"/>
    <property type="evidence" value="ECO:0007669"/>
    <property type="project" value="UniProtKB-UniRule"/>
</dbReference>